<evidence type="ECO:0000259" key="1">
    <source>
        <dbReference type="Pfam" id="PF08241"/>
    </source>
</evidence>
<dbReference type="PANTHER" id="PTHR42912">
    <property type="entry name" value="METHYLTRANSFERASE"/>
    <property type="match status" value="1"/>
</dbReference>
<keyword evidence="3" id="KW-1185">Reference proteome</keyword>
<organism evidence="2 3">
    <name type="scientific">Allokutzneria oryzae</name>
    <dbReference type="NCBI Taxonomy" id="1378989"/>
    <lineage>
        <taxon>Bacteria</taxon>
        <taxon>Bacillati</taxon>
        <taxon>Actinomycetota</taxon>
        <taxon>Actinomycetes</taxon>
        <taxon>Pseudonocardiales</taxon>
        <taxon>Pseudonocardiaceae</taxon>
        <taxon>Allokutzneria</taxon>
    </lineage>
</organism>
<keyword evidence="2" id="KW-0489">Methyltransferase</keyword>
<accession>A0ABV6A8Y2</accession>
<dbReference type="SUPFAM" id="SSF53335">
    <property type="entry name" value="S-adenosyl-L-methionine-dependent methyltransferases"/>
    <property type="match status" value="1"/>
</dbReference>
<comment type="caution">
    <text evidence="2">The sequence shown here is derived from an EMBL/GenBank/DDBJ whole genome shotgun (WGS) entry which is preliminary data.</text>
</comment>
<dbReference type="Gene3D" id="3.40.50.150">
    <property type="entry name" value="Vaccinia Virus protein VP39"/>
    <property type="match status" value="1"/>
</dbReference>
<dbReference type="InterPro" id="IPR029063">
    <property type="entry name" value="SAM-dependent_MTases_sf"/>
</dbReference>
<dbReference type="Proteomes" id="UP001589693">
    <property type="component" value="Unassembled WGS sequence"/>
</dbReference>
<dbReference type="RefSeq" id="WP_377860030.1">
    <property type="nucleotide sequence ID" value="NZ_JBHLZU010000027.1"/>
</dbReference>
<dbReference type="EMBL" id="JBHLZU010000027">
    <property type="protein sequence ID" value="MFB9908371.1"/>
    <property type="molecule type" value="Genomic_DNA"/>
</dbReference>
<dbReference type="CDD" id="cd02440">
    <property type="entry name" value="AdoMet_MTases"/>
    <property type="match status" value="1"/>
</dbReference>
<reference evidence="2 3" key="1">
    <citation type="submission" date="2024-09" db="EMBL/GenBank/DDBJ databases">
        <authorList>
            <person name="Sun Q."/>
            <person name="Mori K."/>
        </authorList>
    </citation>
    <scope>NUCLEOTIDE SEQUENCE [LARGE SCALE GENOMIC DNA]</scope>
    <source>
        <strain evidence="2 3">TBRC 7907</strain>
    </source>
</reference>
<dbReference type="GO" id="GO:0032259">
    <property type="term" value="P:methylation"/>
    <property type="evidence" value="ECO:0007669"/>
    <property type="project" value="UniProtKB-KW"/>
</dbReference>
<keyword evidence="2" id="KW-0808">Transferase</keyword>
<name>A0ABV6A8Y2_9PSEU</name>
<feature type="domain" description="Methyltransferase type 11" evidence="1">
    <location>
        <begin position="39"/>
        <end position="132"/>
    </location>
</feature>
<dbReference type="PANTHER" id="PTHR42912:SF93">
    <property type="entry name" value="N6-ADENOSINE-METHYLTRANSFERASE TMT1A"/>
    <property type="match status" value="1"/>
</dbReference>
<dbReference type="EC" id="2.1.1.-" evidence="2"/>
<dbReference type="InterPro" id="IPR013216">
    <property type="entry name" value="Methyltransf_11"/>
</dbReference>
<dbReference type="Pfam" id="PF08241">
    <property type="entry name" value="Methyltransf_11"/>
    <property type="match status" value="1"/>
</dbReference>
<dbReference type="InterPro" id="IPR050508">
    <property type="entry name" value="Methyltransf_Superfamily"/>
</dbReference>
<evidence type="ECO:0000313" key="3">
    <source>
        <dbReference type="Proteomes" id="UP001589693"/>
    </source>
</evidence>
<evidence type="ECO:0000313" key="2">
    <source>
        <dbReference type="EMBL" id="MFB9908371.1"/>
    </source>
</evidence>
<sequence>MGMNRYHQWLCGSELWAKDVRDKQIPWALEGAELGQDVLEIGPGYGATTRALVDLVPNLTSVEIDEEMARRLERLHGSRVRVLHGDGTALPLPDEDFSAVVCFTMLHHVPTAALQDRLFAEACRVLRPGGVFTGSDGVHSLGFKLIHIGDTFNPVDPDTLPARLRDAGFDRVEMTVRPKERMRFRAFKPSGEPAGR</sequence>
<proteinExistence type="predicted"/>
<gene>
    <name evidence="2" type="ORF">ACFFQA_30925</name>
</gene>
<dbReference type="GO" id="GO:0008168">
    <property type="term" value="F:methyltransferase activity"/>
    <property type="evidence" value="ECO:0007669"/>
    <property type="project" value="UniProtKB-KW"/>
</dbReference>
<protein>
    <submittedName>
        <fullName evidence="2">Class I SAM-dependent methyltransferase</fullName>
        <ecNumber evidence="2">2.1.1.-</ecNumber>
    </submittedName>
</protein>